<keyword evidence="6" id="KW-0328">Glycosyltransferase</keyword>
<evidence type="ECO:0000256" key="5">
    <source>
        <dbReference type="ARBA" id="ARBA00023136"/>
    </source>
</evidence>
<organism evidence="7 8">
    <name type="scientific">Alkalisalibacterium limincola</name>
    <dbReference type="NCBI Taxonomy" id="2699169"/>
    <lineage>
        <taxon>Bacteria</taxon>
        <taxon>Pseudomonadati</taxon>
        <taxon>Pseudomonadota</taxon>
        <taxon>Gammaproteobacteria</taxon>
        <taxon>Lysobacterales</taxon>
        <taxon>Lysobacteraceae</taxon>
        <taxon>Alkalisalibacterium</taxon>
    </lineage>
</organism>
<comment type="subcellular location">
    <subcellularLocation>
        <location evidence="6">Cell inner membrane</location>
        <topology evidence="6">Multi-pass membrane protein</topology>
    </subcellularLocation>
    <subcellularLocation>
        <location evidence="1">Membrane</location>
        <topology evidence="1">Multi-pass membrane protein</topology>
    </subcellularLocation>
</comment>
<feature type="transmembrane region" description="Helical" evidence="6">
    <location>
        <begin position="137"/>
        <end position="156"/>
    </location>
</feature>
<dbReference type="UniPathway" id="UPA00219"/>
<evidence type="ECO:0000313" key="8">
    <source>
        <dbReference type="Proteomes" id="UP000321248"/>
    </source>
</evidence>
<keyword evidence="3 6" id="KW-0133">Cell shape</keyword>
<evidence type="ECO:0000313" key="7">
    <source>
        <dbReference type="EMBL" id="TXK59783.1"/>
    </source>
</evidence>
<dbReference type="EMBL" id="VRTS01000010">
    <property type="protein sequence ID" value="TXK59783.1"/>
    <property type="molecule type" value="Genomic_DNA"/>
</dbReference>
<dbReference type="GO" id="GO:0071555">
    <property type="term" value="P:cell wall organization"/>
    <property type="evidence" value="ECO:0007669"/>
    <property type="project" value="UniProtKB-KW"/>
</dbReference>
<keyword evidence="6" id="KW-0808">Transferase</keyword>
<keyword evidence="8" id="KW-1185">Reference proteome</keyword>
<protein>
    <recommendedName>
        <fullName evidence="6">Peptidoglycan glycosyltransferase MrdB</fullName>
        <shortName evidence="6">PGT</shortName>
        <ecNumber evidence="6">2.4.99.28</ecNumber>
    </recommendedName>
    <alternativeName>
        <fullName evidence="6">Cell elongation protein RodA</fullName>
    </alternativeName>
    <alternativeName>
        <fullName evidence="6">Cell wall polymerase</fullName>
    </alternativeName>
    <alternativeName>
        <fullName evidence="6">Peptidoglycan polymerase</fullName>
        <shortName evidence="6">PG polymerase</shortName>
    </alternativeName>
</protein>
<sequence length="368" mass="39203">MKRAIAYAGHVVGRVIAPLDLPLLAGLLMIMCIGLVVLSSAAADSPILVRNQAIRFAIGLGALLVLAHITPARMRLWTPYIFALTLVLLLLVPLMGTGRSGGRWLYLGFFYLQPSELMKISVPMMVAWLLHRAPLPPGWTGLGASLVVIGIPAGLTAMQPDLGTALLITSSGVFAIFLAGLAWWRIGLLGLAGLSGLPVLWFSLREYQRNRLLTFMDPDADPLGTGWNIAQSKIALGSGGLTGKGWGQGSQSHLDFLPEHTTDFIFAVLGEEFGFVGVGVTLLLYLLVMGRALWLASEARDSYARLLAGALALGFFVYIFVNGGMISGLLPVVGAPMPLLSYGGTSAVSLLAGFGVIMSAHAHRRFLR</sequence>
<feature type="transmembrane region" description="Helical" evidence="6">
    <location>
        <begin position="53"/>
        <end position="70"/>
    </location>
</feature>
<keyword evidence="6" id="KW-0961">Cell wall biogenesis/degradation</keyword>
<feature type="transmembrane region" description="Helical" evidence="6">
    <location>
        <begin position="306"/>
        <end position="333"/>
    </location>
</feature>
<gene>
    <name evidence="6 7" type="primary">rodA</name>
    <name evidence="6" type="synonym">mrdB</name>
    <name evidence="7" type="ORF">FU658_12545</name>
</gene>
<evidence type="ECO:0000256" key="4">
    <source>
        <dbReference type="ARBA" id="ARBA00022989"/>
    </source>
</evidence>
<dbReference type="GO" id="GO:0008955">
    <property type="term" value="F:peptidoglycan glycosyltransferase activity"/>
    <property type="evidence" value="ECO:0007669"/>
    <property type="project" value="UniProtKB-UniRule"/>
</dbReference>
<comment type="caution">
    <text evidence="7">The sequence shown here is derived from an EMBL/GenBank/DDBJ whole genome shotgun (WGS) entry which is preliminary data.</text>
</comment>
<dbReference type="InterPro" id="IPR001182">
    <property type="entry name" value="FtsW/RodA"/>
</dbReference>
<feature type="transmembrane region" description="Helical" evidence="6">
    <location>
        <begin position="21"/>
        <end position="41"/>
    </location>
</feature>
<dbReference type="EC" id="2.4.99.28" evidence="6"/>
<evidence type="ECO:0000256" key="1">
    <source>
        <dbReference type="ARBA" id="ARBA00004141"/>
    </source>
</evidence>
<accession>A0A5C8KJY6</accession>
<dbReference type="NCBIfam" id="TIGR02210">
    <property type="entry name" value="rodA_shape"/>
    <property type="match status" value="1"/>
</dbReference>
<keyword evidence="6" id="KW-1003">Cell membrane</keyword>
<comment type="catalytic activity">
    <reaction evidence="6">
        <text>[GlcNAc-(1-&gt;4)-Mur2Ac(oyl-L-Ala-gamma-D-Glu-L-Lys-D-Ala-D-Ala)](n)-di-trans,octa-cis-undecaprenyl diphosphate + beta-D-GlcNAc-(1-&gt;4)-Mur2Ac(oyl-L-Ala-gamma-D-Glu-L-Lys-D-Ala-D-Ala)-di-trans,octa-cis-undecaprenyl diphosphate = [GlcNAc-(1-&gt;4)-Mur2Ac(oyl-L-Ala-gamma-D-Glu-L-Lys-D-Ala-D-Ala)](n+1)-di-trans,octa-cis-undecaprenyl diphosphate + di-trans,octa-cis-undecaprenyl diphosphate + H(+)</text>
        <dbReference type="Rhea" id="RHEA:23708"/>
        <dbReference type="Rhea" id="RHEA-COMP:9602"/>
        <dbReference type="Rhea" id="RHEA-COMP:9603"/>
        <dbReference type="ChEBI" id="CHEBI:15378"/>
        <dbReference type="ChEBI" id="CHEBI:58405"/>
        <dbReference type="ChEBI" id="CHEBI:60033"/>
        <dbReference type="ChEBI" id="CHEBI:78435"/>
        <dbReference type="EC" id="2.4.99.28"/>
    </reaction>
</comment>
<dbReference type="Pfam" id="PF01098">
    <property type="entry name" value="FTSW_RODA_SPOVE"/>
    <property type="match status" value="1"/>
</dbReference>
<evidence type="ECO:0000256" key="3">
    <source>
        <dbReference type="ARBA" id="ARBA00022960"/>
    </source>
</evidence>
<dbReference type="OrthoDB" id="9768187at2"/>
<feature type="transmembrane region" description="Helical" evidence="6">
    <location>
        <begin position="273"/>
        <end position="294"/>
    </location>
</feature>
<dbReference type="HAMAP" id="MF_02079">
    <property type="entry name" value="PGT_RodA"/>
    <property type="match status" value="1"/>
</dbReference>
<dbReference type="GO" id="GO:0008360">
    <property type="term" value="P:regulation of cell shape"/>
    <property type="evidence" value="ECO:0007669"/>
    <property type="project" value="UniProtKB-KW"/>
</dbReference>
<comment type="pathway">
    <text evidence="6">Cell wall biogenesis; peptidoglycan biosynthesis.</text>
</comment>
<keyword evidence="6" id="KW-0573">Peptidoglycan synthesis</keyword>
<dbReference type="PANTHER" id="PTHR30474:SF1">
    <property type="entry name" value="PEPTIDOGLYCAN GLYCOSYLTRANSFERASE MRDB"/>
    <property type="match status" value="1"/>
</dbReference>
<dbReference type="PANTHER" id="PTHR30474">
    <property type="entry name" value="CELL CYCLE PROTEIN"/>
    <property type="match status" value="1"/>
</dbReference>
<comment type="similarity">
    <text evidence="6">Belongs to the SEDS family. MrdB/RodA subfamily.</text>
</comment>
<dbReference type="Proteomes" id="UP000321248">
    <property type="component" value="Unassembled WGS sequence"/>
</dbReference>
<comment type="function">
    <text evidence="6">Peptidoglycan polymerase that is essential for cell wall elongation.</text>
</comment>
<dbReference type="AlphaFoldDB" id="A0A5C8KJY6"/>
<keyword evidence="6" id="KW-0997">Cell inner membrane</keyword>
<keyword evidence="2 6" id="KW-0812">Transmembrane</keyword>
<reference evidence="7 8" key="1">
    <citation type="submission" date="2019-08" db="EMBL/GenBank/DDBJ databases">
        <authorList>
            <person name="Karlyshev A.V."/>
        </authorList>
    </citation>
    <scope>NUCLEOTIDE SEQUENCE [LARGE SCALE GENOMIC DNA]</scope>
    <source>
        <strain evidence="7 8">Alg18-2.2</strain>
    </source>
</reference>
<dbReference type="GO" id="GO:0005886">
    <property type="term" value="C:plasma membrane"/>
    <property type="evidence" value="ECO:0007669"/>
    <property type="project" value="UniProtKB-SubCell"/>
</dbReference>
<evidence type="ECO:0000256" key="2">
    <source>
        <dbReference type="ARBA" id="ARBA00022692"/>
    </source>
</evidence>
<keyword evidence="5 6" id="KW-0472">Membrane</keyword>
<dbReference type="GO" id="GO:0032153">
    <property type="term" value="C:cell division site"/>
    <property type="evidence" value="ECO:0007669"/>
    <property type="project" value="TreeGrafter"/>
</dbReference>
<feature type="transmembrane region" description="Helical" evidence="6">
    <location>
        <begin position="77"/>
        <end position="96"/>
    </location>
</feature>
<name>A0A5C8KJY6_9GAMM</name>
<dbReference type="GO" id="GO:0051301">
    <property type="term" value="P:cell division"/>
    <property type="evidence" value="ECO:0007669"/>
    <property type="project" value="InterPro"/>
</dbReference>
<dbReference type="GO" id="GO:0015648">
    <property type="term" value="F:lipid-linked peptidoglycan transporter activity"/>
    <property type="evidence" value="ECO:0007669"/>
    <property type="project" value="TreeGrafter"/>
</dbReference>
<dbReference type="InterPro" id="IPR011923">
    <property type="entry name" value="RodA/MrdB"/>
</dbReference>
<dbReference type="RefSeq" id="WP_147892397.1">
    <property type="nucleotide sequence ID" value="NZ_VRTS01000010.1"/>
</dbReference>
<proteinExistence type="inferred from homology"/>
<evidence type="ECO:0000256" key="6">
    <source>
        <dbReference type="HAMAP-Rule" id="MF_02079"/>
    </source>
</evidence>
<dbReference type="GO" id="GO:0009252">
    <property type="term" value="P:peptidoglycan biosynthetic process"/>
    <property type="evidence" value="ECO:0007669"/>
    <property type="project" value="UniProtKB-UniRule"/>
</dbReference>
<keyword evidence="4 6" id="KW-1133">Transmembrane helix</keyword>
<feature type="transmembrane region" description="Helical" evidence="6">
    <location>
        <begin position="339"/>
        <end position="360"/>
    </location>
</feature>
<feature type="transmembrane region" description="Helical" evidence="6">
    <location>
        <begin position="162"/>
        <end position="179"/>
    </location>
</feature>